<comment type="caution">
    <text evidence="2">The sequence shown here is derived from an EMBL/GenBank/DDBJ whole genome shotgun (WGS) entry which is preliminary data.</text>
</comment>
<gene>
    <name evidence="2" type="ORF">CTKZ_20280</name>
</gene>
<dbReference type="Proteomes" id="UP000288246">
    <property type="component" value="Unassembled WGS sequence"/>
</dbReference>
<dbReference type="InterPro" id="IPR057446">
    <property type="entry name" value="PH_bac"/>
</dbReference>
<dbReference type="Pfam" id="PF25362">
    <property type="entry name" value="bPH_11"/>
    <property type="match status" value="1"/>
</dbReference>
<accession>A0A401V0K4</accession>
<proteinExistence type="predicted"/>
<feature type="domain" description="PH" evidence="1">
    <location>
        <begin position="36"/>
        <end position="161"/>
    </location>
</feature>
<protein>
    <recommendedName>
        <fullName evidence="1">PH domain-containing protein</fullName>
    </recommendedName>
</protein>
<name>A0A401V0K4_9CELL</name>
<reference evidence="2 3" key="1">
    <citation type="submission" date="2018-11" db="EMBL/GenBank/DDBJ databases">
        <title>Draft genome sequence of Cellulomonas takizawaensis strain TKZ-21.</title>
        <authorList>
            <person name="Yamamura H."/>
            <person name="Hayashi T."/>
            <person name="Hamada M."/>
            <person name="Serisawa Y."/>
            <person name="Matsuyama K."/>
            <person name="Nakagawa Y."/>
            <person name="Otoguro M."/>
            <person name="Yanagida F."/>
            <person name="Hayakawa M."/>
        </authorList>
    </citation>
    <scope>NUCLEOTIDE SEQUENCE [LARGE SCALE GENOMIC DNA]</scope>
    <source>
        <strain evidence="2 3">TKZ-21</strain>
    </source>
</reference>
<keyword evidence="3" id="KW-1185">Reference proteome</keyword>
<evidence type="ECO:0000259" key="1">
    <source>
        <dbReference type="Pfam" id="PF25362"/>
    </source>
</evidence>
<dbReference type="OrthoDB" id="3826692at2"/>
<organism evidence="2 3">
    <name type="scientific">Cellulomonas algicola</name>
    <dbReference type="NCBI Taxonomy" id="2071633"/>
    <lineage>
        <taxon>Bacteria</taxon>
        <taxon>Bacillati</taxon>
        <taxon>Actinomycetota</taxon>
        <taxon>Actinomycetes</taxon>
        <taxon>Micrococcales</taxon>
        <taxon>Cellulomonadaceae</taxon>
        <taxon>Cellulomonas</taxon>
    </lineage>
</organism>
<evidence type="ECO:0000313" key="3">
    <source>
        <dbReference type="Proteomes" id="UP000288246"/>
    </source>
</evidence>
<evidence type="ECO:0000313" key="2">
    <source>
        <dbReference type="EMBL" id="GCD20466.1"/>
    </source>
</evidence>
<dbReference type="AlphaFoldDB" id="A0A401V0K4"/>
<dbReference type="RefSeq" id="WP_124342974.1">
    <property type="nucleotide sequence ID" value="NZ_BHYL01000152.1"/>
</dbReference>
<sequence length="179" mass="18599">MRTALAVAGCVALALLALWGMRSGWRARRRRTEEVVPSLPTEPADLGETRFGPVEALYVSSTRAGDWLDRVVAHDLGVRSPAVVAVHDAGVRITRTGAADVFVPAGTLRAAGTAPGIAGKVVGGDGLVVLTWQPDPDDPRGLDTGLRPRHAADRPALVDAVAALIDHTPGAPAGQEETP</sequence>
<dbReference type="EMBL" id="BHYL01000152">
    <property type="protein sequence ID" value="GCD20466.1"/>
    <property type="molecule type" value="Genomic_DNA"/>
</dbReference>